<feature type="transmembrane region" description="Helical" evidence="1">
    <location>
        <begin position="29"/>
        <end position="51"/>
    </location>
</feature>
<keyword evidence="1" id="KW-1133">Transmembrane helix</keyword>
<keyword evidence="1" id="KW-0812">Transmembrane</keyword>
<evidence type="ECO:0000313" key="2">
    <source>
        <dbReference type="EMBL" id="CAG6651896.1"/>
    </source>
</evidence>
<dbReference type="AlphaFoldDB" id="A0A8D8RN05"/>
<name>A0A8D8RN05_9HEMI</name>
<reference evidence="2" key="1">
    <citation type="submission" date="2021-05" db="EMBL/GenBank/DDBJ databases">
        <authorList>
            <person name="Alioto T."/>
            <person name="Alioto T."/>
            <person name="Gomez Garrido J."/>
        </authorList>
    </citation>
    <scope>NUCLEOTIDE SEQUENCE</scope>
</reference>
<protein>
    <submittedName>
        <fullName evidence="2">Uncharacterized protein</fullName>
    </submittedName>
</protein>
<dbReference type="EMBL" id="HBUF01169674">
    <property type="protein sequence ID" value="CAG6651895.1"/>
    <property type="molecule type" value="Transcribed_RNA"/>
</dbReference>
<dbReference type="EMBL" id="HBUF01169675">
    <property type="protein sequence ID" value="CAG6651896.1"/>
    <property type="molecule type" value="Transcribed_RNA"/>
</dbReference>
<accession>A0A8D8RN05</accession>
<sequence length="100" mass="11769">MSRPSEIKYQSHFDMIPILRDLREITYRFLFPCVTCLGVCVSPFFFFRNLYRGPCTQVNVQIGPNAPPPSPITHMFSSFLLIFWTLYRNLLRTLLTIHLI</sequence>
<organism evidence="2">
    <name type="scientific">Cacopsylla melanoneura</name>
    <dbReference type="NCBI Taxonomy" id="428564"/>
    <lineage>
        <taxon>Eukaryota</taxon>
        <taxon>Metazoa</taxon>
        <taxon>Ecdysozoa</taxon>
        <taxon>Arthropoda</taxon>
        <taxon>Hexapoda</taxon>
        <taxon>Insecta</taxon>
        <taxon>Pterygota</taxon>
        <taxon>Neoptera</taxon>
        <taxon>Paraneoptera</taxon>
        <taxon>Hemiptera</taxon>
        <taxon>Sternorrhyncha</taxon>
        <taxon>Psylloidea</taxon>
        <taxon>Psyllidae</taxon>
        <taxon>Psyllinae</taxon>
        <taxon>Cacopsylla</taxon>
    </lineage>
</organism>
<keyword evidence="1" id="KW-0472">Membrane</keyword>
<evidence type="ECO:0000256" key="1">
    <source>
        <dbReference type="SAM" id="Phobius"/>
    </source>
</evidence>
<proteinExistence type="predicted"/>
<feature type="transmembrane region" description="Helical" evidence="1">
    <location>
        <begin position="71"/>
        <end position="91"/>
    </location>
</feature>